<dbReference type="InterPro" id="IPR004305">
    <property type="entry name" value="Thiaminase-2/PQQC"/>
</dbReference>
<dbReference type="AlphaFoldDB" id="A0A3G2L5Z4"/>
<sequence>MNWSDSAWKTIEPIYDKIIEMPFITELMNGALPLEKFQYYMVQDAFYLDHFGRALAIIGARVDKVEDSLAYIKFAEGAIVVEKALHESYFEEFQQYERGKIQPTCHHYGHFLKSTASLDQVEVAMAAVLPCFWIYKRVGDYIYENQKKEGNPYQKWIDTYAGEEFGLITQQAINITDAAAKELTKAQLTKMTEAFKTASHLEYEFWNSAYHLKKWE</sequence>
<dbReference type="NCBIfam" id="TIGR04306">
    <property type="entry name" value="salvage_TenA"/>
    <property type="match status" value="1"/>
</dbReference>
<dbReference type="InterPro" id="IPR050967">
    <property type="entry name" value="Thiamine_Salvage_TenA"/>
</dbReference>
<evidence type="ECO:0000313" key="4">
    <source>
        <dbReference type="Proteomes" id="UP000276309"/>
    </source>
</evidence>
<dbReference type="UniPathway" id="UPA00060"/>
<dbReference type="GO" id="GO:0050334">
    <property type="term" value="F:thiaminase activity"/>
    <property type="evidence" value="ECO:0007669"/>
    <property type="project" value="UniProtKB-EC"/>
</dbReference>
<dbReference type="InterPro" id="IPR016084">
    <property type="entry name" value="Haem_Oase-like_multi-hlx"/>
</dbReference>
<gene>
    <name evidence="3" type="primary">tenA</name>
    <name evidence="3" type="ORF">D1013_10075</name>
</gene>
<protein>
    <recommendedName>
        <fullName evidence="1">Aminopyrimidine aminohydrolase</fullName>
        <ecNumber evidence="1">3.5.99.2</ecNumber>
    </recommendedName>
</protein>
<dbReference type="KEGG" id="emar:D1013_10075"/>
<dbReference type="OrthoDB" id="34166at2"/>
<dbReference type="Pfam" id="PF03070">
    <property type="entry name" value="TENA_THI-4"/>
    <property type="match status" value="1"/>
</dbReference>
<keyword evidence="1" id="KW-0378">Hydrolase</keyword>
<evidence type="ECO:0000259" key="2">
    <source>
        <dbReference type="Pfam" id="PF03070"/>
    </source>
</evidence>
<keyword evidence="4" id="KW-1185">Reference proteome</keyword>
<proteinExistence type="inferred from homology"/>
<evidence type="ECO:0000256" key="1">
    <source>
        <dbReference type="RuleBase" id="RU363093"/>
    </source>
</evidence>
<dbReference type="EMBL" id="CP032050">
    <property type="protein sequence ID" value="AYN67692.1"/>
    <property type="molecule type" value="Genomic_DNA"/>
</dbReference>
<dbReference type="RefSeq" id="WP_121848708.1">
    <property type="nucleotide sequence ID" value="NZ_CP032050.1"/>
</dbReference>
<comment type="function">
    <text evidence="1">Catalyzes an amino-pyrimidine hydrolysis reaction at the C5' of the pyrimidine moiety of thiamine compounds, a reaction that is part of a thiamine salvage pathway.</text>
</comment>
<dbReference type="GO" id="GO:0005829">
    <property type="term" value="C:cytosol"/>
    <property type="evidence" value="ECO:0007669"/>
    <property type="project" value="TreeGrafter"/>
</dbReference>
<dbReference type="GO" id="GO:0009229">
    <property type="term" value="P:thiamine diphosphate biosynthetic process"/>
    <property type="evidence" value="ECO:0007669"/>
    <property type="project" value="UniProtKB-UniPathway"/>
</dbReference>
<dbReference type="EC" id="3.5.99.2" evidence="1"/>
<organism evidence="3 4">
    <name type="scientific">Euzebyella marina</name>
    <dbReference type="NCBI Taxonomy" id="1761453"/>
    <lineage>
        <taxon>Bacteria</taxon>
        <taxon>Pseudomonadati</taxon>
        <taxon>Bacteroidota</taxon>
        <taxon>Flavobacteriia</taxon>
        <taxon>Flavobacteriales</taxon>
        <taxon>Flavobacteriaceae</taxon>
        <taxon>Euzebyella</taxon>
    </lineage>
</organism>
<dbReference type="CDD" id="cd19365">
    <property type="entry name" value="TenA_C-like"/>
    <property type="match status" value="1"/>
</dbReference>
<dbReference type="Gene3D" id="1.20.910.10">
    <property type="entry name" value="Heme oxygenase-like"/>
    <property type="match status" value="1"/>
</dbReference>
<evidence type="ECO:0000313" key="3">
    <source>
        <dbReference type="EMBL" id="AYN67692.1"/>
    </source>
</evidence>
<dbReference type="InterPro" id="IPR027574">
    <property type="entry name" value="Thiaminase_II"/>
</dbReference>
<reference evidence="3 4" key="1">
    <citation type="submission" date="2018-08" db="EMBL/GenBank/DDBJ databases">
        <title>The reduced genetic potential of extracellular carbohydrate catabolism in Euzebyella marina RN62, a Flavobacteriia bacterium isolated from the hadal water.</title>
        <authorList>
            <person name="Xue C."/>
        </authorList>
    </citation>
    <scope>NUCLEOTIDE SEQUENCE [LARGE SCALE GENOMIC DNA]</scope>
    <source>
        <strain evidence="3 4">RN62</strain>
    </source>
</reference>
<comment type="similarity">
    <text evidence="1">Belongs to the TenA family.</text>
</comment>
<dbReference type="Proteomes" id="UP000276309">
    <property type="component" value="Chromosome"/>
</dbReference>
<feature type="domain" description="Thiaminase-2/PQQC" evidence="2">
    <location>
        <begin position="8"/>
        <end position="210"/>
    </location>
</feature>
<comment type="catalytic activity">
    <reaction evidence="1">
        <text>4-amino-5-aminomethyl-2-methylpyrimidine + H2O = 4-amino-5-hydroxymethyl-2-methylpyrimidine + NH4(+)</text>
        <dbReference type="Rhea" id="RHEA:31799"/>
        <dbReference type="ChEBI" id="CHEBI:15377"/>
        <dbReference type="ChEBI" id="CHEBI:16892"/>
        <dbReference type="ChEBI" id="CHEBI:28938"/>
        <dbReference type="ChEBI" id="CHEBI:63416"/>
        <dbReference type="EC" id="3.5.99.2"/>
    </reaction>
</comment>
<keyword evidence="1" id="KW-0784">Thiamine biosynthesis</keyword>
<comment type="catalytic activity">
    <reaction evidence="1">
        <text>thiamine + H2O = 5-(2-hydroxyethyl)-4-methylthiazole + 4-amino-5-hydroxymethyl-2-methylpyrimidine + H(+)</text>
        <dbReference type="Rhea" id="RHEA:17509"/>
        <dbReference type="ChEBI" id="CHEBI:15377"/>
        <dbReference type="ChEBI" id="CHEBI:15378"/>
        <dbReference type="ChEBI" id="CHEBI:16892"/>
        <dbReference type="ChEBI" id="CHEBI:17957"/>
        <dbReference type="ChEBI" id="CHEBI:18385"/>
        <dbReference type="EC" id="3.5.99.2"/>
    </reaction>
</comment>
<accession>A0A3G2L5Z4</accession>
<dbReference type="SUPFAM" id="SSF48613">
    <property type="entry name" value="Heme oxygenase-like"/>
    <property type="match status" value="1"/>
</dbReference>
<dbReference type="PANTHER" id="PTHR43198:SF2">
    <property type="entry name" value="SI:CH1073-67J19.1-RELATED"/>
    <property type="match status" value="1"/>
</dbReference>
<name>A0A3G2L5Z4_9FLAO</name>
<comment type="pathway">
    <text evidence="1">Cofactor biosynthesis; thiamine diphosphate biosynthesis.</text>
</comment>
<dbReference type="PANTHER" id="PTHR43198">
    <property type="entry name" value="BIFUNCTIONAL TH2 PROTEIN"/>
    <property type="match status" value="1"/>
</dbReference>
<dbReference type="GO" id="GO:0009228">
    <property type="term" value="P:thiamine biosynthetic process"/>
    <property type="evidence" value="ECO:0007669"/>
    <property type="project" value="UniProtKB-KW"/>
</dbReference>